<comment type="caution">
    <text evidence="2">The sequence shown here is derived from an EMBL/GenBank/DDBJ whole genome shotgun (WGS) entry which is preliminary data.</text>
</comment>
<evidence type="ECO:0000313" key="2">
    <source>
        <dbReference type="EMBL" id="CAD7005197.1"/>
    </source>
</evidence>
<keyword evidence="3" id="KW-1185">Reference proteome</keyword>
<evidence type="ECO:0000313" key="3">
    <source>
        <dbReference type="Proteomes" id="UP000606786"/>
    </source>
</evidence>
<sequence length="104" mass="11417">MQQAVNTHRRGTLHPINSPAINNGNVGRTECQNNAVLKPNRQTTINNEVYKAMQSNKTAEKYAGVARDIAEEVQHRGLQGRAERQVLGNSFSVGSLSCNNLAEE</sequence>
<evidence type="ECO:0000256" key="1">
    <source>
        <dbReference type="SAM" id="MobiDB-lite"/>
    </source>
</evidence>
<name>A0A811V5T4_CERCA</name>
<dbReference type="AlphaFoldDB" id="A0A811V5T4"/>
<gene>
    <name evidence="2" type="ORF">CCAP1982_LOCUS13557</name>
</gene>
<dbReference type="Proteomes" id="UP000606786">
    <property type="component" value="Unassembled WGS sequence"/>
</dbReference>
<feature type="region of interest" description="Disordered" evidence="1">
    <location>
        <begin position="1"/>
        <end position="27"/>
    </location>
</feature>
<dbReference type="EMBL" id="CAJHJT010000034">
    <property type="protein sequence ID" value="CAD7005197.1"/>
    <property type="molecule type" value="Genomic_DNA"/>
</dbReference>
<accession>A0A811V5T4</accession>
<proteinExistence type="predicted"/>
<protein>
    <submittedName>
        <fullName evidence="2">(Mediterranean fruit fly) hypothetical protein</fullName>
    </submittedName>
</protein>
<organism evidence="2 3">
    <name type="scientific">Ceratitis capitata</name>
    <name type="common">Mediterranean fruit fly</name>
    <name type="synonym">Tephritis capitata</name>
    <dbReference type="NCBI Taxonomy" id="7213"/>
    <lineage>
        <taxon>Eukaryota</taxon>
        <taxon>Metazoa</taxon>
        <taxon>Ecdysozoa</taxon>
        <taxon>Arthropoda</taxon>
        <taxon>Hexapoda</taxon>
        <taxon>Insecta</taxon>
        <taxon>Pterygota</taxon>
        <taxon>Neoptera</taxon>
        <taxon>Endopterygota</taxon>
        <taxon>Diptera</taxon>
        <taxon>Brachycera</taxon>
        <taxon>Muscomorpha</taxon>
        <taxon>Tephritoidea</taxon>
        <taxon>Tephritidae</taxon>
        <taxon>Ceratitis</taxon>
        <taxon>Ceratitis</taxon>
    </lineage>
</organism>
<reference evidence="2" key="1">
    <citation type="submission" date="2020-11" db="EMBL/GenBank/DDBJ databases">
        <authorList>
            <person name="Whitehead M."/>
        </authorList>
    </citation>
    <scope>NUCLEOTIDE SEQUENCE</scope>
    <source>
        <strain evidence="2">EGII</strain>
    </source>
</reference>